<feature type="transmembrane region" description="Helical" evidence="7">
    <location>
        <begin position="642"/>
        <end position="663"/>
    </location>
</feature>
<evidence type="ECO:0000256" key="7">
    <source>
        <dbReference type="SAM" id="Phobius"/>
    </source>
</evidence>
<feature type="domain" description="Membrane transport protein MMPL" evidence="8">
    <location>
        <begin position="115"/>
        <end position="344"/>
    </location>
</feature>
<evidence type="ECO:0000256" key="3">
    <source>
        <dbReference type="ARBA" id="ARBA00022692"/>
    </source>
</evidence>
<feature type="transmembrane region" description="Helical" evidence="7">
    <location>
        <begin position="163"/>
        <end position="185"/>
    </location>
</feature>
<keyword evidence="5 7" id="KW-0472">Membrane</keyword>
<feature type="transmembrane region" description="Helical" evidence="7">
    <location>
        <begin position="341"/>
        <end position="362"/>
    </location>
</feature>
<dbReference type="AlphaFoldDB" id="A0A9D1RU00"/>
<gene>
    <name evidence="9" type="ORF">H9868_04040</name>
</gene>
<feature type="transmembrane region" description="Helical" evidence="7">
    <location>
        <begin position="192"/>
        <end position="213"/>
    </location>
</feature>
<keyword evidence="3 7" id="KW-0812">Transmembrane</keyword>
<accession>A0A9D1RU00</accession>
<comment type="caution">
    <text evidence="9">The sequence shown here is derived from an EMBL/GenBank/DDBJ whole genome shotgun (WGS) entry which is preliminary data.</text>
</comment>
<keyword evidence="4 7" id="KW-1133">Transmembrane helix</keyword>
<feature type="transmembrane region" description="Helical" evidence="7">
    <location>
        <begin position="225"/>
        <end position="244"/>
    </location>
</feature>
<feature type="transmembrane region" description="Helical" evidence="7">
    <location>
        <begin position="296"/>
        <end position="320"/>
    </location>
</feature>
<organism evidence="9 10">
    <name type="scientific">Candidatus Flavonifractor merdipullorum</name>
    <dbReference type="NCBI Taxonomy" id="2838590"/>
    <lineage>
        <taxon>Bacteria</taxon>
        <taxon>Bacillati</taxon>
        <taxon>Bacillota</taxon>
        <taxon>Clostridia</taxon>
        <taxon>Eubacteriales</taxon>
        <taxon>Oscillospiraceae</taxon>
        <taxon>Flavonifractor</taxon>
    </lineage>
</organism>
<evidence type="ECO:0000256" key="1">
    <source>
        <dbReference type="ARBA" id="ARBA00004651"/>
    </source>
</evidence>
<dbReference type="InterPro" id="IPR004869">
    <property type="entry name" value="MMPL_dom"/>
</dbReference>
<evidence type="ECO:0000313" key="10">
    <source>
        <dbReference type="Proteomes" id="UP000824192"/>
    </source>
</evidence>
<reference evidence="9" key="2">
    <citation type="submission" date="2021-04" db="EMBL/GenBank/DDBJ databases">
        <authorList>
            <person name="Gilroy R."/>
        </authorList>
    </citation>
    <scope>NUCLEOTIDE SEQUENCE</scope>
    <source>
        <strain evidence="9">ChiGjej6B6-1540</strain>
    </source>
</reference>
<dbReference type="EMBL" id="DXGA01000084">
    <property type="protein sequence ID" value="HIW93692.1"/>
    <property type="molecule type" value="Genomic_DNA"/>
</dbReference>
<dbReference type="PANTHER" id="PTHR33406:SF13">
    <property type="entry name" value="MEMBRANE PROTEIN YDFJ"/>
    <property type="match status" value="1"/>
</dbReference>
<protein>
    <submittedName>
        <fullName evidence="9">MMPL family transporter</fullName>
    </submittedName>
</protein>
<feature type="transmembrane region" description="Helical" evidence="7">
    <location>
        <begin position="24"/>
        <end position="44"/>
    </location>
</feature>
<dbReference type="SUPFAM" id="SSF82866">
    <property type="entry name" value="Multidrug efflux transporter AcrB transmembrane domain"/>
    <property type="match status" value="2"/>
</dbReference>
<evidence type="ECO:0000256" key="6">
    <source>
        <dbReference type="SAM" id="MobiDB-lite"/>
    </source>
</evidence>
<feature type="transmembrane region" description="Helical" evidence="7">
    <location>
        <begin position="726"/>
        <end position="748"/>
    </location>
</feature>
<evidence type="ECO:0000256" key="5">
    <source>
        <dbReference type="ARBA" id="ARBA00023136"/>
    </source>
</evidence>
<dbReference type="Pfam" id="PF03176">
    <property type="entry name" value="MMPL"/>
    <property type="match status" value="2"/>
</dbReference>
<dbReference type="InterPro" id="IPR050545">
    <property type="entry name" value="Mycobact_MmpL"/>
</dbReference>
<dbReference type="GO" id="GO:0005886">
    <property type="term" value="C:plasma membrane"/>
    <property type="evidence" value="ECO:0007669"/>
    <property type="project" value="UniProtKB-SubCell"/>
</dbReference>
<evidence type="ECO:0000256" key="2">
    <source>
        <dbReference type="ARBA" id="ARBA00022475"/>
    </source>
</evidence>
<reference evidence="9" key="1">
    <citation type="journal article" date="2021" name="PeerJ">
        <title>Extensive microbial diversity within the chicken gut microbiome revealed by metagenomics and culture.</title>
        <authorList>
            <person name="Gilroy R."/>
            <person name="Ravi A."/>
            <person name="Getino M."/>
            <person name="Pursley I."/>
            <person name="Horton D.L."/>
            <person name="Alikhan N.F."/>
            <person name="Baker D."/>
            <person name="Gharbi K."/>
            <person name="Hall N."/>
            <person name="Watson M."/>
            <person name="Adriaenssens E.M."/>
            <person name="Foster-Nyarko E."/>
            <person name="Jarju S."/>
            <person name="Secka A."/>
            <person name="Antonio M."/>
            <person name="Oren A."/>
            <person name="Chaudhuri R.R."/>
            <person name="La Ragione R."/>
            <person name="Hildebrand F."/>
            <person name="Pallen M.J."/>
        </authorList>
    </citation>
    <scope>NUCLEOTIDE SEQUENCE</scope>
    <source>
        <strain evidence="9">ChiGjej6B6-1540</strain>
    </source>
</reference>
<evidence type="ECO:0000259" key="8">
    <source>
        <dbReference type="Pfam" id="PF03176"/>
    </source>
</evidence>
<evidence type="ECO:0000256" key="4">
    <source>
        <dbReference type="ARBA" id="ARBA00022989"/>
    </source>
</evidence>
<name>A0A9D1RU00_9FIRM</name>
<comment type="subcellular location">
    <subcellularLocation>
        <location evidence="1">Cell membrane</location>
        <topology evidence="1">Multi-pass membrane protein</topology>
    </subcellularLocation>
</comment>
<proteinExistence type="predicted"/>
<feature type="transmembrane region" description="Helical" evidence="7">
    <location>
        <begin position="684"/>
        <end position="706"/>
    </location>
</feature>
<evidence type="ECO:0000313" key="9">
    <source>
        <dbReference type="EMBL" id="HIW93692.1"/>
    </source>
</evidence>
<dbReference type="Proteomes" id="UP000824192">
    <property type="component" value="Unassembled WGS sequence"/>
</dbReference>
<dbReference type="PANTHER" id="PTHR33406">
    <property type="entry name" value="MEMBRANE PROTEIN MJ1562-RELATED"/>
    <property type="match status" value="1"/>
</dbReference>
<feature type="domain" description="Membrane transport protein MMPL" evidence="8">
    <location>
        <begin position="538"/>
        <end position="743"/>
    </location>
</feature>
<dbReference type="Gene3D" id="1.20.1640.10">
    <property type="entry name" value="Multidrug efflux transporter AcrB transmembrane domain"/>
    <property type="match status" value="2"/>
</dbReference>
<sequence length="822" mass="89980">MDEPKKTETVMVRIARFIVDKRNAFYLIFAAALIYSVIGIPKAVVNNDITDYLPEETETRRGLTIMDEEFTTYGSARLLVTSIDRQQAQALADTLETVDGVKSVTYDESEEHYKDAAALYDLTLEAADGTPESKATQSAVKEAVAGYDYYLSPGYTQMDSADLAAEMGVILAVAVVIIIAVLLFTSKSYMEVVVFLIVFSVAAILNMGTNFWFGSVSFVTNSIAVVLQLALAIDYAIIFCHRYMEERNNGLAAREADIAALSKAIVEISSSSLTTISGLAALTFMHFKIGMDMGVVLIKGIVFSMLTVFLLMPGLLMLFNRLIEKTYHVDFVPSIRGWGRLIVRTRKVLPILFVVVLVGGIYCSNRCDYVFSTNSTNSGNMPDYRIAADKIAGIFGNRNTIAVLVPAGDYGSEKEVLERVGELSGVTSATGLANIEVDDSHTLTDEMSPRQFAELTGVEIEEARLLYQAYGLAHEEYGAIFQDADDYTVPMLDIFDFLCEQMDKGVVTLSEDQTKEVNDLREELDEGKKQLKGEHWTRLVFTADCPEEGEETTALMDSIRAVAADYYGDDVILVGNSTSAADLASTFASDNILISILTILFVLVVLIFTFQSVGLPILLVLVIQGSIWINFSFPFLTGTNLFFLGYLVVSSIQMGATIDYAIVISNRYTQLKQEMDRRQAAVEAINQSFATVFTSGSIMTVSGFLIGGISTDPTICSLGTALGRGTLISIILVMTVLPQLLILGDGLIERTAITLNRDRVRRFHNGTVRLDGHIKGYISGYVDGEIKGTIQGSVDAQLTSREQPAFQPDTPSQSAPKEVSKP</sequence>
<feature type="region of interest" description="Disordered" evidence="6">
    <location>
        <begin position="799"/>
        <end position="822"/>
    </location>
</feature>
<keyword evidence="2" id="KW-1003">Cell membrane</keyword>